<evidence type="ECO:0000313" key="2">
    <source>
        <dbReference type="EMBL" id="EIJ34106.1"/>
    </source>
</evidence>
<evidence type="ECO:0000256" key="1">
    <source>
        <dbReference type="SAM" id="Coils"/>
    </source>
</evidence>
<dbReference type="AlphaFoldDB" id="A0A656HF44"/>
<proteinExistence type="predicted"/>
<accession>A0A656HF44</accession>
<organism evidence="2 3">
    <name type="scientific">Thiothrix nivea (strain ATCC 35100 / DSM 5205 / JP2)</name>
    <dbReference type="NCBI Taxonomy" id="870187"/>
    <lineage>
        <taxon>Bacteria</taxon>
        <taxon>Pseudomonadati</taxon>
        <taxon>Pseudomonadota</taxon>
        <taxon>Gammaproteobacteria</taxon>
        <taxon>Thiotrichales</taxon>
        <taxon>Thiotrichaceae</taxon>
        <taxon>Thiothrix</taxon>
    </lineage>
</organism>
<sequence>MRALTYFRTLYYHCHMNTQTPDLTLQQQINAIEERMGRLLGLVEKLATENSELKKQEKSLVRECQELRNRNEKAGNQLEAMIHRLKSQSIEA</sequence>
<dbReference type="EMBL" id="JH651384">
    <property type="protein sequence ID" value="EIJ34106.1"/>
    <property type="molecule type" value="Genomic_DNA"/>
</dbReference>
<protein>
    <recommendedName>
        <fullName evidence="4">TIGR02449 family protein</fullName>
    </recommendedName>
</protein>
<gene>
    <name evidence="2" type="ORF">Thini_1503</name>
</gene>
<dbReference type="Proteomes" id="UP000005317">
    <property type="component" value="Unassembled WGS sequence"/>
</dbReference>
<evidence type="ECO:0008006" key="4">
    <source>
        <dbReference type="Google" id="ProtNLM"/>
    </source>
</evidence>
<keyword evidence="3" id="KW-1185">Reference proteome</keyword>
<feature type="coiled-coil region" evidence="1">
    <location>
        <begin position="43"/>
        <end position="84"/>
    </location>
</feature>
<name>A0A656HF44_THINJ</name>
<evidence type="ECO:0000313" key="3">
    <source>
        <dbReference type="Proteomes" id="UP000005317"/>
    </source>
</evidence>
<reference evidence="3" key="1">
    <citation type="journal article" date="2011" name="Stand. Genomic Sci.">
        <title>Genome sequence of the filamentous, gliding Thiothrix nivea neotype strain (JP2(T)).</title>
        <authorList>
            <person name="Lapidus A."/>
            <person name="Nolan M."/>
            <person name="Lucas S."/>
            <person name="Glavina Del Rio T."/>
            <person name="Tice H."/>
            <person name="Cheng J.F."/>
            <person name="Tapia R."/>
            <person name="Han C."/>
            <person name="Goodwin L."/>
            <person name="Pitluck S."/>
            <person name="Liolios K."/>
            <person name="Pagani I."/>
            <person name="Ivanova N."/>
            <person name="Huntemann M."/>
            <person name="Mavromatis K."/>
            <person name="Mikhailova N."/>
            <person name="Pati A."/>
            <person name="Chen A."/>
            <person name="Palaniappan K."/>
            <person name="Land M."/>
            <person name="Brambilla E.M."/>
            <person name="Rohde M."/>
            <person name="Abt B."/>
            <person name="Verbarg S."/>
            <person name="Goker M."/>
            <person name="Bristow J."/>
            <person name="Eisen J.A."/>
            <person name="Markowitz V."/>
            <person name="Hugenholtz P."/>
            <person name="Kyrpides N.C."/>
            <person name="Klenk H.P."/>
            <person name="Woyke T."/>
        </authorList>
    </citation>
    <scope>NUCLEOTIDE SEQUENCE [LARGE SCALE GENOMIC DNA]</scope>
    <source>
        <strain evidence="3">ATCC 35100 / DSM 5205 / JP2</strain>
    </source>
</reference>
<keyword evidence="1" id="KW-0175">Coiled coil</keyword>